<evidence type="ECO:0000313" key="1">
    <source>
        <dbReference type="EMBL" id="CAI9559795.1"/>
    </source>
</evidence>
<dbReference type="Proteomes" id="UP001162483">
    <property type="component" value="Unassembled WGS sequence"/>
</dbReference>
<comment type="caution">
    <text evidence="1">The sequence shown here is derived from an EMBL/GenBank/DDBJ whole genome shotgun (WGS) entry which is preliminary data.</text>
</comment>
<sequence>HFLSRHFHPLPVQPNFQLSVLSHFEWQLCSHATLYPYEFISIFLRQIKLYFGGIYSPLGNFFFCYINEKSKIYKILQINNLSS</sequence>
<feature type="non-terminal residue" evidence="1">
    <location>
        <position position="1"/>
    </location>
</feature>
<evidence type="ECO:0000313" key="2">
    <source>
        <dbReference type="Proteomes" id="UP001162483"/>
    </source>
</evidence>
<name>A0ABN9CI45_9NEOB</name>
<accession>A0ABN9CI45</accession>
<proteinExistence type="predicted"/>
<protein>
    <submittedName>
        <fullName evidence="1">Uncharacterized protein</fullName>
    </submittedName>
</protein>
<keyword evidence="2" id="KW-1185">Reference proteome</keyword>
<dbReference type="EMBL" id="CATNWA010010380">
    <property type="protein sequence ID" value="CAI9559795.1"/>
    <property type="molecule type" value="Genomic_DNA"/>
</dbReference>
<organism evidence="1 2">
    <name type="scientific">Staurois parvus</name>
    <dbReference type="NCBI Taxonomy" id="386267"/>
    <lineage>
        <taxon>Eukaryota</taxon>
        <taxon>Metazoa</taxon>
        <taxon>Chordata</taxon>
        <taxon>Craniata</taxon>
        <taxon>Vertebrata</taxon>
        <taxon>Euteleostomi</taxon>
        <taxon>Amphibia</taxon>
        <taxon>Batrachia</taxon>
        <taxon>Anura</taxon>
        <taxon>Neobatrachia</taxon>
        <taxon>Ranoidea</taxon>
        <taxon>Ranidae</taxon>
        <taxon>Staurois</taxon>
    </lineage>
</organism>
<gene>
    <name evidence="1" type="ORF">SPARVUS_LOCUS5143491</name>
</gene>
<reference evidence="1" key="1">
    <citation type="submission" date="2023-05" db="EMBL/GenBank/DDBJ databases">
        <authorList>
            <person name="Stuckert A."/>
        </authorList>
    </citation>
    <scope>NUCLEOTIDE SEQUENCE</scope>
</reference>